<dbReference type="EMBL" id="JAVAMP010000002">
    <property type="protein sequence ID" value="MDP5273769.1"/>
    <property type="molecule type" value="Genomic_DNA"/>
</dbReference>
<evidence type="ECO:0000313" key="2">
    <source>
        <dbReference type="Proteomes" id="UP001231941"/>
    </source>
</evidence>
<accession>A0ABT9IWM4</accession>
<name>A0ABT9IWM4_9BACL</name>
<comment type="caution">
    <text evidence="1">The sequence shown here is derived from an EMBL/GenBank/DDBJ whole genome shotgun (WGS) entry which is preliminary data.</text>
</comment>
<sequence>MFRVIIVNCFAEPDYFELVALAAELVAPVVELVEFAAAVEHLLQHFVELAAIAAELAEPAAELVEFVEVLHSFDLLVEQLVELVEQLVELAVQPAAGFVVVP</sequence>
<protein>
    <submittedName>
        <fullName evidence="1">Uncharacterized protein</fullName>
    </submittedName>
</protein>
<proteinExistence type="predicted"/>
<organism evidence="1 2">
    <name type="scientific">Chengkuizengella axinellae</name>
    <dbReference type="NCBI Taxonomy" id="3064388"/>
    <lineage>
        <taxon>Bacteria</taxon>
        <taxon>Bacillati</taxon>
        <taxon>Bacillota</taxon>
        <taxon>Bacilli</taxon>
        <taxon>Bacillales</taxon>
        <taxon>Paenibacillaceae</taxon>
        <taxon>Chengkuizengella</taxon>
    </lineage>
</organism>
<dbReference type="RefSeq" id="WP_305991071.1">
    <property type="nucleotide sequence ID" value="NZ_JAVAMP010000002.1"/>
</dbReference>
<keyword evidence="2" id="KW-1185">Reference proteome</keyword>
<gene>
    <name evidence="1" type="ORF">Q5Y73_06615</name>
</gene>
<reference evidence="1 2" key="1">
    <citation type="submission" date="2023-08" db="EMBL/GenBank/DDBJ databases">
        <authorList>
            <person name="Park J.-S."/>
        </authorList>
    </citation>
    <scope>NUCLEOTIDE SEQUENCE [LARGE SCALE GENOMIC DNA]</scope>
    <source>
        <strain evidence="1 2">2205SS18-9</strain>
    </source>
</reference>
<dbReference type="Proteomes" id="UP001231941">
    <property type="component" value="Unassembled WGS sequence"/>
</dbReference>
<evidence type="ECO:0000313" key="1">
    <source>
        <dbReference type="EMBL" id="MDP5273769.1"/>
    </source>
</evidence>